<evidence type="ECO:0000313" key="5">
    <source>
        <dbReference type="EMBL" id="KAK5785549.1"/>
    </source>
</evidence>
<evidence type="ECO:0000256" key="1">
    <source>
        <dbReference type="ARBA" id="ARBA00022737"/>
    </source>
</evidence>
<dbReference type="PROSITE" id="PS50012">
    <property type="entry name" value="RCC1_3"/>
    <property type="match status" value="7"/>
</dbReference>
<gene>
    <name evidence="5" type="ORF">PVK06_040145</name>
</gene>
<dbReference type="PANTHER" id="PTHR22870">
    <property type="entry name" value="REGULATOR OF CHROMOSOME CONDENSATION"/>
    <property type="match status" value="1"/>
</dbReference>
<evidence type="ECO:0000256" key="2">
    <source>
        <dbReference type="PROSITE-ProRule" id="PRU00235"/>
    </source>
</evidence>
<keyword evidence="3" id="KW-0472">Membrane</keyword>
<dbReference type="PROSITE" id="PS00626">
    <property type="entry name" value="RCC1_2"/>
    <property type="match status" value="1"/>
</dbReference>
<dbReference type="Proteomes" id="UP001358586">
    <property type="component" value="Chromosome 11"/>
</dbReference>
<dbReference type="InterPro" id="IPR058923">
    <property type="entry name" value="RCC1-like_dom"/>
</dbReference>
<feature type="repeat" description="RCC1" evidence="2">
    <location>
        <begin position="142"/>
        <end position="195"/>
    </location>
</feature>
<proteinExistence type="predicted"/>
<dbReference type="InterPro" id="IPR009091">
    <property type="entry name" value="RCC1/BLIP-II"/>
</dbReference>
<comment type="caution">
    <text evidence="5">The sequence shown here is derived from an EMBL/GenBank/DDBJ whole genome shotgun (WGS) entry which is preliminary data.</text>
</comment>
<evidence type="ECO:0000313" key="6">
    <source>
        <dbReference type="Proteomes" id="UP001358586"/>
    </source>
</evidence>
<sequence>MWRNVLRKTTLSSGELEFLTWRRGYSSSTSGHPARRFAAVWGNGDFGRLGVGTLDSQWSPKPINCSSFHHQSLKSIACGGAHTLFLTETGRVYATGLNDFGQLGSSDLIKYSREPVEVSGLAKGIVQIAAGYHHSCAITVDGELYMWGKNSSGQLGLGKKAAKAVHRPTKVECLSGLTIKLAALGSEHTVAVTDGGEALSWGAVASGRLGHGLESSIFGFLTSNSEYTPRLIKKLEGIRVKRVAAGLLHSACIDETGSLFVFGDKVVANLGFGAAKNATMPSMINTLPYSEEVACGGYHTCVVTRGGELYTWGSNENGCLGIGSTDVFHAPERIQDPFLKSPVSKVSCGWKHTAAISDGKVFTWGWGGSHGTFSVDGHSSGGQLGHGSDVDYTKPTMVHVGENVKALEISCGFNHTGAIFGYIKDVRKQNPNDFAKPGRDLENNQASLFEKLHSFESAKHEQQRICGPLAALTFNLVVAVGIIFLNKWVLENVGFQFPVCLTVIHYAVSWALMASLKFFSILPASPSSELAPLSLFTFGFVNSVSTGLANVSLKYNRWLRLLLHH</sequence>
<keyword evidence="1" id="KW-0677">Repeat</keyword>
<feature type="transmembrane region" description="Helical" evidence="3">
    <location>
        <begin position="467"/>
        <end position="486"/>
    </location>
</feature>
<feature type="repeat" description="RCC1" evidence="2">
    <location>
        <begin position="90"/>
        <end position="141"/>
    </location>
</feature>
<dbReference type="InterPro" id="IPR051210">
    <property type="entry name" value="Ub_ligase/GEF_domain"/>
</dbReference>
<dbReference type="PANTHER" id="PTHR22870:SF395">
    <property type="entry name" value="UVB-RESISTANCE PROTEIN UVR8-RELATED"/>
    <property type="match status" value="1"/>
</dbReference>
<keyword evidence="3" id="KW-1133">Transmembrane helix</keyword>
<feature type="repeat" description="RCC1" evidence="2">
    <location>
        <begin position="36"/>
        <end position="89"/>
    </location>
</feature>
<feature type="transmembrane region" description="Helical" evidence="3">
    <location>
        <begin position="533"/>
        <end position="553"/>
    </location>
</feature>
<dbReference type="Gene3D" id="2.130.10.30">
    <property type="entry name" value="Regulator of chromosome condensation 1/beta-lactamase-inhibitor protein II"/>
    <property type="match status" value="2"/>
</dbReference>
<feature type="repeat" description="RCC1" evidence="2">
    <location>
        <begin position="196"/>
        <end position="256"/>
    </location>
</feature>
<accession>A0ABR0N7G3</accession>
<keyword evidence="3" id="KW-0812">Transmembrane</keyword>
<feature type="repeat" description="RCC1" evidence="2">
    <location>
        <begin position="307"/>
        <end position="359"/>
    </location>
</feature>
<organism evidence="5 6">
    <name type="scientific">Gossypium arboreum</name>
    <name type="common">Tree cotton</name>
    <name type="synonym">Gossypium nanking</name>
    <dbReference type="NCBI Taxonomy" id="29729"/>
    <lineage>
        <taxon>Eukaryota</taxon>
        <taxon>Viridiplantae</taxon>
        <taxon>Streptophyta</taxon>
        <taxon>Embryophyta</taxon>
        <taxon>Tracheophyta</taxon>
        <taxon>Spermatophyta</taxon>
        <taxon>Magnoliopsida</taxon>
        <taxon>eudicotyledons</taxon>
        <taxon>Gunneridae</taxon>
        <taxon>Pentapetalae</taxon>
        <taxon>rosids</taxon>
        <taxon>malvids</taxon>
        <taxon>Malvales</taxon>
        <taxon>Malvaceae</taxon>
        <taxon>Malvoideae</taxon>
        <taxon>Gossypium</taxon>
    </lineage>
</organism>
<evidence type="ECO:0000256" key="3">
    <source>
        <dbReference type="SAM" id="Phobius"/>
    </source>
</evidence>
<dbReference type="EMBL" id="JARKNE010000011">
    <property type="protein sequence ID" value="KAK5785549.1"/>
    <property type="molecule type" value="Genomic_DNA"/>
</dbReference>
<feature type="repeat" description="RCC1" evidence="2">
    <location>
        <begin position="359"/>
        <end position="422"/>
    </location>
</feature>
<keyword evidence="6" id="KW-1185">Reference proteome</keyword>
<reference evidence="5 6" key="1">
    <citation type="submission" date="2023-03" db="EMBL/GenBank/DDBJ databases">
        <title>WGS of Gossypium arboreum.</title>
        <authorList>
            <person name="Yu D."/>
        </authorList>
    </citation>
    <scope>NUCLEOTIDE SEQUENCE [LARGE SCALE GENOMIC DNA]</scope>
    <source>
        <tissue evidence="5">Leaf</tissue>
    </source>
</reference>
<evidence type="ECO:0000259" key="4">
    <source>
        <dbReference type="Pfam" id="PF25390"/>
    </source>
</evidence>
<feature type="repeat" description="RCC1" evidence="2">
    <location>
        <begin position="257"/>
        <end position="306"/>
    </location>
</feature>
<feature type="domain" description="RCC1-like" evidence="4">
    <location>
        <begin position="39"/>
        <end position="416"/>
    </location>
</feature>
<dbReference type="SUPFAM" id="SSF50985">
    <property type="entry name" value="RCC1/BLIP-II"/>
    <property type="match status" value="2"/>
</dbReference>
<dbReference type="Pfam" id="PF25390">
    <property type="entry name" value="WD40_RLD"/>
    <property type="match status" value="1"/>
</dbReference>
<name>A0ABR0N7G3_GOSAR</name>
<feature type="transmembrane region" description="Helical" evidence="3">
    <location>
        <begin position="493"/>
        <end position="513"/>
    </location>
</feature>
<dbReference type="InterPro" id="IPR000408">
    <property type="entry name" value="Reg_chr_condens"/>
</dbReference>
<protein>
    <recommendedName>
        <fullName evidence="4">RCC1-like domain-containing protein</fullName>
    </recommendedName>
</protein>
<dbReference type="PRINTS" id="PR00633">
    <property type="entry name" value="RCCNDNSATION"/>
</dbReference>